<feature type="binding site" evidence="2">
    <location>
        <position position="39"/>
    </location>
    <ligand>
        <name>Fe cation</name>
        <dbReference type="ChEBI" id="CHEBI:24875"/>
        <label>1</label>
    </ligand>
</feature>
<dbReference type="InterPro" id="IPR005235">
    <property type="entry name" value="YmdB-like"/>
</dbReference>
<dbReference type="PIRSF" id="PIRSF004789">
    <property type="entry name" value="DR1281"/>
    <property type="match status" value="1"/>
</dbReference>
<evidence type="ECO:0000256" key="1">
    <source>
        <dbReference type="PIRSR" id="PIRSR004789-50"/>
    </source>
</evidence>
<feature type="binding site" evidence="2">
    <location>
        <position position="175"/>
    </location>
    <ligand>
        <name>Fe cation</name>
        <dbReference type="ChEBI" id="CHEBI:24875"/>
        <label>1</label>
    </ligand>
</feature>
<dbReference type="InterPro" id="IPR029052">
    <property type="entry name" value="Metallo-depent_PP-like"/>
</dbReference>
<dbReference type="PANTHER" id="PTHR36303">
    <property type="entry name" value="2',3'-CYCLIC-NUCLEOTIDE 2'-PHOSPHODIESTERASE"/>
    <property type="match status" value="1"/>
</dbReference>
<protein>
    <submittedName>
        <fullName evidence="3">YmdB family metallophosphoesterase</fullName>
    </submittedName>
</protein>
<comment type="caution">
    <text evidence="3">The sequence shown here is derived from an EMBL/GenBank/DDBJ whole genome shotgun (WGS) entry which is preliminary data.</text>
</comment>
<dbReference type="Gene3D" id="3.60.21.10">
    <property type="match status" value="1"/>
</dbReference>
<feature type="active site" description="Proton donor" evidence="1">
    <location>
        <position position="67"/>
    </location>
</feature>
<sequence length="254" mass="27447">MKILAIGDVCGPAGCDFLCRRLGALKRRLVPDFVVVNGENATGRGITPAQADDMFFAGADVITLGNHAFDNRQILPYLDDGKPIVRPYNLAPAHPGRGYAVVECNGMRVCVTSLLGRLHMDFNHDSPFAAADRLLESVPAELYIIDFHAEATSEKKAMGYHLDGRAAICFGTHTHVQTSDARVLPQGTGYLTDLGMTGAQESVIGVKWQQSLAYFRGGPAPRFENSSEQCHLQGALFTIGPDGRCQSVQLVDEA</sequence>
<evidence type="ECO:0000256" key="2">
    <source>
        <dbReference type="PIRSR" id="PIRSR004789-51"/>
    </source>
</evidence>
<feature type="binding site" evidence="2">
    <location>
        <position position="148"/>
    </location>
    <ligand>
        <name>Fe cation</name>
        <dbReference type="ChEBI" id="CHEBI:24875"/>
        <label>2</label>
    </ligand>
</feature>
<accession>A0A9D1IWM4</accession>
<feature type="binding site" evidence="2">
    <location>
        <position position="66"/>
    </location>
    <ligand>
        <name>Fe cation</name>
        <dbReference type="ChEBI" id="CHEBI:24875"/>
        <label>2</label>
    </ligand>
</feature>
<gene>
    <name evidence="3" type="ORF">IAB67_03675</name>
</gene>
<feature type="binding site" evidence="2">
    <location>
        <position position="8"/>
    </location>
    <ligand>
        <name>Fe cation</name>
        <dbReference type="ChEBI" id="CHEBI:24875"/>
        <label>1</label>
    </ligand>
</feature>
<keyword evidence="2" id="KW-0479">Metal-binding</keyword>
<proteinExistence type="predicted"/>
<feature type="binding site" evidence="2">
    <location>
        <position position="40"/>
    </location>
    <ligand>
        <name>Fe cation</name>
        <dbReference type="ChEBI" id="CHEBI:24875"/>
        <label>1</label>
    </ligand>
</feature>
<feature type="binding site" evidence="2">
    <location>
        <position position="39"/>
    </location>
    <ligand>
        <name>Fe cation</name>
        <dbReference type="ChEBI" id="CHEBI:24875"/>
        <label>2</label>
    </ligand>
</feature>
<dbReference type="GO" id="GO:0004113">
    <property type="term" value="F:2',3'-cyclic-nucleotide 3'-phosphodiesterase activity"/>
    <property type="evidence" value="ECO:0007669"/>
    <property type="project" value="TreeGrafter"/>
</dbReference>
<evidence type="ECO:0000313" key="3">
    <source>
        <dbReference type="EMBL" id="HIU43379.1"/>
    </source>
</evidence>
<reference evidence="3" key="1">
    <citation type="submission" date="2020-10" db="EMBL/GenBank/DDBJ databases">
        <authorList>
            <person name="Gilroy R."/>
        </authorList>
    </citation>
    <scope>NUCLEOTIDE SEQUENCE</scope>
    <source>
        <strain evidence="3">CHK191-8634</strain>
    </source>
</reference>
<dbReference type="PANTHER" id="PTHR36303:SF1">
    <property type="entry name" value="2',3'-CYCLIC-NUCLEOTIDE 2'-PHOSPHODIESTERASE"/>
    <property type="match status" value="1"/>
</dbReference>
<dbReference type="EMBL" id="DVMR01000033">
    <property type="protein sequence ID" value="HIU43379.1"/>
    <property type="molecule type" value="Genomic_DNA"/>
</dbReference>
<dbReference type="SUPFAM" id="SSF56300">
    <property type="entry name" value="Metallo-dependent phosphatases"/>
    <property type="match status" value="1"/>
</dbReference>
<organism evidence="3 4">
    <name type="scientific">Candidatus Ventrousia excrementavium</name>
    <dbReference type="NCBI Taxonomy" id="2840961"/>
    <lineage>
        <taxon>Bacteria</taxon>
        <taxon>Bacillati</taxon>
        <taxon>Bacillota</taxon>
        <taxon>Clostridia</taxon>
        <taxon>Eubacteriales</taxon>
        <taxon>Clostridiaceae</taxon>
        <taxon>Clostridiaceae incertae sedis</taxon>
        <taxon>Candidatus Ventrousia</taxon>
    </lineage>
</organism>
<dbReference type="Proteomes" id="UP000824073">
    <property type="component" value="Unassembled WGS sequence"/>
</dbReference>
<dbReference type="AlphaFoldDB" id="A0A9D1IWM4"/>
<evidence type="ECO:0000313" key="4">
    <source>
        <dbReference type="Proteomes" id="UP000824073"/>
    </source>
</evidence>
<reference evidence="3" key="2">
    <citation type="journal article" date="2021" name="PeerJ">
        <title>Extensive microbial diversity within the chicken gut microbiome revealed by metagenomics and culture.</title>
        <authorList>
            <person name="Gilroy R."/>
            <person name="Ravi A."/>
            <person name="Getino M."/>
            <person name="Pursley I."/>
            <person name="Horton D.L."/>
            <person name="Alikhan N.F."/>
            <person name="Baker D."/>
            <person name="Gharbi K."/>
            <person name="Hall N."/>
            <person name="Watson M."/>
            <person name="Adriaenssens E.M."/>
            <person name="Foster-Nyarko E."/>
            <person name="Jarju S."/>
            <person name="Secka A."/>
            <person name="Antonio M."/>
            <person name="Oren A."/>
            <person name="Chaudhuri R.R."/>
            <person name="La Ragione R."/>
            <person name="Hildebrand F."/>
            <person name="Pallen M.J."/>
        </authorList>
    </citation>
    <scope>NUCLEOTIDE SEQUENCE</scope>
    <source>
        <strain evidence="3">CHK191-8634</strain>
    </source>
</reference>
<dbReference type="GO" id="GO:0046872">
    <property type="term" value="F:metal ion binding"/>
    <property type="evidence" value="ECO:0007669"/>
    <property type="project" value="UniProtKB-KW"/>
</dbReference>
<dbReference type="Pfam" id="PF13277">
    <property type="entry name" value="YmdB"/>
    <property type="match status" value="1"/>
</dbReference>
<name>A0A9D1IWM4_9CLOT</name>
<feature type="binding site" evidence="2">
    <location>
        <position position="173"/>
    </location>
    <ligand>
        <name>Fe cation</name>
        <dbReference type="ChEBI" id="CHEBI:24875"/>
        <label>2</label>
    </ligand>
</feature>